<evidence type="ECO:0000256" key="7">
    <source>
        <dbReference type="ARBA" id="ARBA00022729"/>
    </source>
</evidence>
<dbReference type="Pfam" id="PF17834">
    <property type="entry name" value="GHD"/>
    <property type="match status" value="1"/>
</dbReference>
<dbReference type="InterPro" id="IPR017853">
    <property type="entry name" value="GH"/>
</dbReference>
<dbReference type="OrthoDB" id="1657402at2759"/>
<evidence type="ECO:0000259" key="13">
    <source>
        <dbReference type="PROSITE" id="PS50228"/>
    </source>
</evidence>
<proteinExistence type="inferred from homology"/>
<dbReference type="GO" id="GO:0030246">
    <property type="term" value="F:carbohydrate binding"/>
    <property type="evidence" value="ECO:0007669"/>
    <property type="project" value="InterPro"/>
</dbReference>
<dbReference type="CDD" id="cd22842">
    <property type="entry name" value="Gal_Rha_Lectin_BGal"/>
    <property type="match status" value="1"/>
</dbReference>
<evidence type="ECO:0000256" key="10">
    <source>
        <dbReference type="ARBA" id="ARBA00023295"/>
    </source>
</evidence>
<keyword evidence="9" id="KW-0325">Glycoprotein</keyword>
<keyword evidence="8 11" id="KW-0378">Hydrolase</keyword>
<dbReference type="PROSITE" id="PS01182">
    <property type="entry name" value="GLYCOSYL_HYDROL_F35"/>
    <property type="match status" value="1"/>
</dbReference>
<gene>
    <name evidence="14" type="ORF">RHSIM_Rhsim11G0191700</name>
</gene>
<evidence type="ECO:0000256" key="6">
    <source>
        <dbReference type="ARBA" id="ARBA00022525"/>
    </source>
</evidence>
<evidence type="ECO:0000313" key="14">
    <source>
        <dbReference type="EMBL" id="KAF7127003.1"/>
    </source>
</evidence>
<feature type="domain" description="SUEL-type lectin" evidence="13">
    <location>
        <begin position="803"/>
        <end position="886"/>
    </location>
</feature>
<dbReference type="GO" id="GO:0004565">
    <property type="term" value="F:beta-galactosidase activity"/>
    <property type="evidence" value="ECO:0007669"/>
    <property type="project" value="UniProtKB-EC"/>
</dbReference>
<dbReference type="Pfam" id="PF21467">
    <property type="entry name" value="BetaGal_gal-bd"/>
    <property type="match status" value="1"/>
</dbReference>
<dbReference type="PROSITE" id="PS50228">
    <property type="entry name" value="SUEL_LECTIN"/>
    <property type="match status" value="1"/>
</dbReference>
<dbReference type="InterPro" id="IPR000922">
    <property type="entry name" value="Lectin_gal-bd_dom"/>
</dbReference>
<keyword evidence="5" id="KW-0052">Apoplast</keyword>
<dbReference type="Proteomes" id="UP000626092">
    <property type="component" value="Unassembled WGS sequence"/>
</dbReference>
<keyword evidence="15" id="KW-1185">Reference proteome</keyword>
<dbReference type="SUPFAM" id="SSF49785">
    <property type="entry name" value="Galactose-binding domain-like"/>
    <property type="match status" value="2"/>
</dbReference>
<protein>
    <recommendedName>
        <fullName evidence="4 11">Beta-galactosidase</fullName>
        <ecNumber evidence="4 11">3.2.1.23</ecNumber>
    </recommendedName>
</protein>
<reference evidence="14" key="1">
    <citation type="submission" date="2019-11" db="EMBL/GenBank/DDBJ databases">
        <authorList>
            <person name="Liu Y."/>
            <person name="Hou J."/>
            <person name="Li T.-Q."/>
            <person name="Guan C.-H."/>
            <person name="Wu X."/>
            <person name="Wu H.-Z."/>
            <person name="Ling F."/>
            <person name="Zhang R."/>
            <person name="Shi X.-G."/>
            <person name="Ren J.-P."/>
            <person name="Chen E.-F."/>
            <person name="Sun J.-M."/>
        </authorList>
    </citation>
    <scope>NUCLEOTIDE SEQUENCE</scope>
    <source>
        <strain evidence="14">Adult_tree_wgs_1</strain>
        <tissue evidence="14">Leaves</tissue>
    </source>
</reference>
<dbReference type="FunFam" id="2.60.120.260:FF:000050">
    <property type="entry name" value="Beta-galactosidase"/>
    <property type="match status" value="1"/>
</dbReference>
<comment type="subcellular location">
    <subcellularLocation>
        <location evidence="2">Secreted</location>
        <location evidence="2">Extracellular space</location>
        <location evidence="2">Apoplast</location>
    </subcellularLocation>
</comment>
<dbReference type="InterPro" id="IPR041392">
    <property type="entry name" value="GHD"/>
</dbReference>
<organism evidence="14 15">
    <name type="scientific">Rhododendron simsii</name>
    <name type="common">Sims's rhododendron</name>
    <dbReference type="NCBI Taxonomy" id="118357"/>
    <lineage>
        <taxon>Eukaryota</taxon>
        <taxon>Viridiplantae</taxon>
        <taxon>Streptophyta</taxon>
        <taxon>Embryophyta</taxon>
        <taxon>Tracheophyta</taxon>
        <taxon>Spermatophyta</taxon>
        <taxon>Magnoliopsida</taxon>
        <taxon>eudicotyledons</taxon>
        <taxon>Gunneridae</taxon>
        <taxon>Pentapetalae</taxon>
        <taxon>asterids</taxon>
        <taxon>Ericales</taxon>
        <taxon>Ericaceae</taxon>
        <taxon>Ericoideae</taxon>
        <taxon>Rhodoreae</taxon>
        <taxon>Rhododendron</taxon>
    </lineage>
</organism>
<name>A0A834GA58_RHOSS</name>
<evidence type="ECO:0000256" key="8">
    <source>
        <dbReference type="ARBA" id="ARBA00022801"/>
    </source>
</evidence>
<sequence length="893" mass="100405">MHFSYNTTVQGNFQGSSWAAPPRTGGLNWLYPKHRAIILIDTVRSSSSYGGSDSWVLCFCPCFLLAGYIYCWPTQEQEPEKRDLRRAVFDRQWRQGASLLWFHSLSPFPPRVPAHAMIMWPDLIIKAKEGGLNVIQTYVFWNIHEPVQGQYNFEGNYDLVKFIKLIGKQGLYASLRVGPFIAAEWNQGGFPYWLREVPNITFRSYNEPFMFHMQKFTTMIVDMLRKEKLFASQGGPIIMSQIENEYNSVQLAYKDMGVKYVHWAANMAVGLQTGVPWVMCKQMDAPDPVINTCNGRHCGDTFPGPNSPNKPSLWTENWTAQYRVFGDPPSQRAAEDIAYSVARFFSKNGTFTNYYMYYGGTNYGRTGSSFVTTRYYDEAPIDEYGLRREPKFGHLRDLHRALRLSKKALLWGVPTVQRISNDLEIRVYEKPGTDICAAFLTNNHTKIPATINFRGQDYFLPRRSISILPDCKTLVFNTQTMVAQHNARNFHPSKKAGKLKWVVFQESIPNINELPLQNKIPLELYSLTKDTSDYAWYSTSITFDRLDLPMRSDILPVLQIANLGHAMVAFVNGEYIGFGHGSNIEKSFVFQKPINLKAGVNHISLLSMTVGLPNSGANMEKRFAGPRAITIQGLNAGTLDVTLNNWGHEVGVKGEKLELHTEEGSQKVKWSPAGGAGPPLTWYKTYFDVPEGQNPVAVRLTTMGKGMAWVNGKSIGRYWVNYLSPLGQPSQSEYHIPRPFLKPGKNLMVLFEETGGNPQGIEVLLVNRDTICSFISEAHPPSVKTWQKEGGQMTVVEDVKSGAHLTCPDDKVIRSVDFASFGDPSGSCGNFAEGKCTSPNSEKVVAKYCLGKNNCSIPLERETFDDKSHDGCPDIVKVLAVQARCGRNKSKSD</sequence>
<dbReference type="Gene3D" id="3.20.20.80">
    <property type="entry name" value="Glycosidases"/>
    <property type="match status" value="1"/>
</dbReference>
<dbReference type="InterPro" id="IPR001944">
    <property type="entry name" value="Glycoside_Hdrlase_35"/>
</dbReference>
<comment type="catalytic activity">
    <reaction evidence="1 11">
        <text>Hydrolysis of terminal non-reducing beta-D-galactose residues in beta-D-galactosides.</text>
        <dbReference type="EC" id="3.2.1.23"/>
    </reaction>
</comment>
<evidence type="ECO:0000313" key="15">
    <source>
        <dbReference type="Proteomes" id="UP000626092"/>
    </source>
</evidence>
<evidence type="ECO:0000256" key="3">
    <source>
        <dbReference type="ARBA" id="ARBA00009809"/>
    </source>
</evidence>
<keyword evidence="10 11" id="KW-0326">Glycosidase</keyword>
<dbReference type="Gene3D" id="2.60.120.740">
    <property type="match status" value="1"/>
</dbReference>
<dbReference type="SUPFAM" id="SSF51445">
    <property type="entry name" value="(Trans)glycosidases"/>
    <property type="match status" value="1"/>
</dbReference>
<evidence type="ECO:0000256" key="5">
    <source>
        <dbReference type="ARBA" id="ARBA00022523"/>
    </source>
</evidence>
<dbReference type="EC" id="3.2.1.23" evidence="4 11"/>
<dbReference type="GO" id="GO:0005975">
    <property type="term" value="P:carbohydrate metabolic process"/>
    <property type="evidence" value="ECO:0007669"/>
    <property type="project" value="InterPro"/>
</dbReference>
<evidence type="ECO:0000256" key="4">
    <source>
        <dbReference type="ARBA" id="ARBA00012756"/>
    </source>
</evidence>
<dbReference type="EMBL" id="WJXA01000011">
    <property type="protein sequence ID" value="KAF7127003.1"/>
    <property type="molecule type" value="Genomic_DNA"/>
</dbReference>
<dbReference type="FunFam" id="3.20.20.80:FF:000006">
    <property type="entry name" value="Beta-galactosidase"/>
    <property type="match status" value="1"/>
</dbReference>
<comment type="similarity">
    <text evidence="3 12">Belongs to the glycosyl hydrolase 35 family.</text>
</comment>
<dbReference type="InterPro" id="IPR019801">
    <property type="entry name" value="Glyco_hydro_35_CS"/>
</dbReference>
<evidence type="ECO:0000256" key="1">
    <source>
        <dbReference type="ARBA" id="ARBA00001412"/>
    </source>
</evidence>
<dbReference type="AlphaFoldDB" id="A0A834GA58"/>
<dbReference type="Pfam" id="PF01301">
    <property type="entry name" value="Glyco_hydro_35"/>
    <property type="match status" value="1"/>
</dbReference>
<dbReference type="InterPro" id="IPR048913">
    <property type="entry name" value="BetaGal_gal-bd"/>
</dbReference>
<dbReference type="InterPro" id="IPR043159">
    <property type="entry name" value="Lectin_gal-bd_sf"/>
</dbReference>
<evidence type="ECO:0000256" key="9">
    <source>
        <dbReference type="ARBA" id="ARBA00023180"/>
    </source>
</evidence>
<dbReference type="Gene3D" id="2.60.120.260">
    <property type="entry name" value="Galactose-binding domain-like"/>
    <property type="match status" value="1"/>
</dbReference>
<evidence type="ECO:0000256" key="11">
    <source>
        <dbReference type="RuleBase" id="RU000675"/>
    </source>
</evidence>
<keyword evidence="6" id="KW-0964">Secreted</keyword>
<comment type="caution">
    <text evidence="14">The sequence shown here is derived from an EMBL/GenBank/DDBJ whole genome shotgun (WGS) entry which is preliminary data.</text>
</comment>
<dbReference type="InterPro" id="IPR031330">
    <property type="entry name" value="Gly_Hdrlase_35_cat"/>
</dbReference>
<dbReference type="GO" id="GO:0048046">
    <property type="term" value="C:apoplast"/>
    <property type="evidence" value="ECO:0007669"/>
    <property type="project" value="UniProtKB-SubCell"/>
</dbReference>
<dbReference type="PRINTS" id="PR00742">
    <property type="entry name" value="GLHYDRLASE35"/>
</dbReference>
<accession>A0A834GA58</accession>
<dbReference type="PANTHER" id="PTHR23421">
    <property type="entry name" value="BETA-GALACTOSIDASE RELATED"/>
    <property type="match status" value="1"/>
</dbReference>
<dbReference type="Pfam" id="PF02140">
    <property type="entry name" value="SUEL_Lectin"/>
    <property type="match status" value="1"/>
</dbReference>
<dbReference type="InterPro" id="IPR008979">
    <property type="entry name" value="Galactose-bd-like_sf"/>
</dbReference>
<evidence type="ECO:0000256" key="2">
    <source>
        <dbReference type="ARBA" id="ARBA00004271"/>
    </source>
</evidence>
<keyword evidence="7" id="KW-0732">Signal</keyword>
<evidence type="ECO:0000256" key="12">
    <source>
        <dbReference type="RuleBase" id="RU003679"/>
    </source>
</evidence>